<evidence type="ECO:0000313" key="3">
    <source>
        <dbReference type="EMBL" id="MBY8889385.1"/>
    </source>
</evidence>
<dbReference type="EMBL" id="JAINVZ010000044">
    <property type="protein sequence ID" value="MBY8889385.1"/>
    <property type="molecule type" value="Genomic_DNA"/>
</dbReference>
<comment type="caution">
    <text evidence="3">The sequence shown here is derived from an EMBL/GenBank/DDBJ whole genome shotgun (WGS) entry which is preliminary data.</text>
</comment>
<feature type="chain" id="PRO_5046977512" description="Lipoprotein" evidence="2">
    <location>
        <begin position="25"/>
        <end position="175"/>
    </location>
</feature>
<keyword evidence="4" id="KW-1185">Reference proteome</keyword>
<dbReference type="Proteomes" id="UP001198565">
    <property type="component" value="Unassembled WGS sequence"/>
</dbReference>
<feature type="region of interest" description="Disordered" evidence="1">
    <location>
        <begin position="27"/>
        <end position="52"/>
    </location>
</feature>
<reference evidence="3 4" key="1">
    <citation type="submission" date="2021-08" db="EMBL/GenBank/DDBJ databases">
        <title>Streptomyces sp. PTM05 isolated from lichen.</title>
        <authorList>
            <person name="Somphong A."/>
            <person name="Phongsopitanun W."/>
            <person name="Tanasupawat S."/>
        </authorList>
    </citation>
    <scope>NUCLEOTIDE SEQUENCE [LARGE SCALE GENOMIC DNA]</scope>
    <source>
        <strain evidence="3 4">Ptm05</strain>
    </source>
</reference>
<gene>
    <name evidence="3" type="ORF">K7472_31760</name>
</gene>
<keyword evidence="2" id="KW-0732">Signal</keyword>
<evidence type="ECO:0000313" key="4">
    <source>
        <dbReference type="Proteomes" id="UP001198565"/>
    </source>
</evidence>
<evidence type="ECO:0000256" key="2">
    <source>
        <dbReference type="SAM" id="SignalP"/>
    </source>
</evidence>
<evidence type="ECO:0008006" key="5">
    <source>
        <dbReference type="Google" id="ProtNLM"/>
    </source>
</evidence>
<proteinExistence type="predicted"/>
<name>A0ABS7R1Q7_9ACTN</name>
<feature type="compositionally biased region" description="Polar residues" evidence="1">
    <location>
        <begin position="35"/>
        <end position="48"/>
    </location>
</feature>
<dbReference type="PROSITE" id="PS51257">
    <property type="entry name" value="PROKAR_LIPOPROTEIN"/>
    <property type="match status" value="1"/>
</dbReference>
<sequence>MNANGVRARTAVVAVVVAALVPLAAGCSRSEPDTAGSTVPTGQATEGASTPGRMTVQENGADLAITDAVAHLDGKGDGRLTLKVRNLDGVPEHLAMVGVPDGGRGTLVGGKHGNGSISTAGILVENGTTLDFGAPGGPQILLNGVQGVTSAHTLPLAVQFGVAGMIHLQARVSAS</sequence>
<feature type="signal peptide" evidence="2">
    <location>
        <begin position="1"/>
        <end position="24"/>
    </location>
</feature>
<organism evidence="3 4">
    <name type="scientific">Streptantibioticus parmotrematis</name>
    <dbReference type="NCBI Taxonomy" id="2873249"/>
    <lineage>
        <taxon>Bacteria</taxon>
        <taxon>Bacillati</taxon>
        <taxon>Actinomycetota</taxon>
        <taxon>Actinomycetes</taxon>
        <taxon>Kitasatosporales</taxon>
        <taxon>Streptomycetaceae</taxon>
        <taxon>Streptantibioticus</taxon>
    </lineage>
</organism>
<accession>A0ABS7R1Q7</accession>
<evidence type="ECO:0000256" key="1">
    <source>
        <dbReference type="SAM" id="MobiDB-lite"/>
    </source>
</evidence>
<dbReference type="RefSeq" id="WP_222982653.1">
    <property type="nucleotide sequence ID" value="NZ_JAINVZ010000044.1"/>
</dbReference>
<protein>
    <recommendedName>
        <fullName evidence="5">Lipoprotein</fullName>
    </recommendedName>
</protein>